<dbReference type="EMBL" id="VIWP01000016">
    <property type="protein sequence ID" value="TWF44005.1"/>
    <property type="molecule type" value="Genomic_DNA"/>
</dbReference>
<comment type="similarity">
    <text evidence="4">Belongs to the cyclic nucleotide phosphodiesterase class-III family.</text>
</comment>
<reference evidence="6 7" key="1">
    <citation type="submission" date="2019-06" db="EMBL/GenBank/DDBJ databases">
        <title>Sorghum-associated microbial communities from plants grown in Nebraska, USA.</title>
        <authorList>
            <person name="Schachtman D."/>
        </authorList>
    </citation>
    <scope>NUCLEOTIDE SEQUENCE [LARGE SCALE GENOMIC DNA]</scope>
    <source>
        <strain evidence="6 7">1225</strain>
    </source>
</reference>
<dbReference type="RefSeq" id="WP_186458486.1">
    <property type="nucleotide sequence ID" value="NZ_VIWP01000016.1"/>
</dbReference>
<evidence type="ECO:0000259" key="5">
    <source>
        <dbReference type="Pfam" id="PF00149"/>
    </source>
</evidence>
<proteinExistence type="inferred from homology"/>
<dbReference type="SUPFAM" id="SSF56300">
    <property type="entry name" value="Metallo-dependent phosphatases"/>
    <property type="match status" value="1"/>
</dbReference>
<keyword evidence="3" id="KW-0408">Iron</keyword>
<dbReference type="InterPro" id="IPR004843">
    <property type="entry name" value="Calcineurin-like_PHP"/>
</dbReference>
<organism evidence="6 7">
    <name type="scientific">Neorhizobium alkalisoli</name>
    <dbReference type="NCBI Taxonomy" id="528178"/>
    <lineage>
        <taxon>Bacteria</taxon>
        <taxon>Pseudomonadati</taxon>
        <taxon>Pseudomonadota</taxon>
        <taxon>Alphaproteobacteria</taxon>
        <taxon>Hyphomicrobiales</taxon>
        <taxon>Rhizobiaceae</taxon>
        <taxon>Rhizobium/Agrobacterium group</taxon>
        <taxon>Neorhizobium</taxon>
    </lineage>
</organism>
<evidence type="ECO:0000313" key="6">
    <source>
        <dbReference type="EMBL" id="TWF44005.1"/>
    </source>
</evidence>
<sequence length="290" mass="32489">MTRIAFIADIHHGRDVMTKKSSLGLPLLARFADFVRENQPDIVIDLGDRISDENRERDLVLEREVAEGFKAIDVPVFHLNGNHDRDFLGVSDNEEILGQSLGHQVVDLGEWQVILWRADTHIHRLESHSTFRLAEGDLDWLANQLKDLAKPTVIATHVPLGGQSQTSNYYFDNNPGIAAYPETPEIQAVLRTAKMPLICISGHVHWNTVTFVDGVPHVTLQSLTETFTTVPEAAEAWGVLELGDMLRWSAFGRQRFGFEIDAASTAQRWPQPHGNFHEMRKKAMAAAAVS</sequence>
<evidence type="ECO:0000313" key="7">
    <source>
        <dbReference type="Proteomes" id="UP000320653"/>
    </source>
</evidence>
<dbReference type="Gene3D" id="3.60.21.10">
    <property type="match status" value="1"/>
</dbReference>
<comment type="caution">
    <text evidence="6">The sequence shown here is derived from an EMBL/GenBank/DDBJ whole genome shotgun (WGS) entry which is preliminary data.</text>
</comment>
<dbReference type="InterPro" id="IPR029052">
    <property type="entry name" value="Metallo-depent_PP-like"/>
</dbReference>
<keyword evidence="7" id="KW-1185">Reference proteome</keyword>
<evidence type="ECO:0000256" key="3">
    <source>
        <dbReference type="ARBA" id="ARBA00023004"/>
    </source>
</evidence>
<feature type="domain" description="Calcineurin-like phosphoesterase" evidence="5">
    <location>
        <begin position="3"/>
        <end position="206"/>
    </location>
</feature>
<dbReference type="Proteomes" id="UP000320653">
    <property type="component" value="Unassembled WGS sequence"/>
</dbReference>
<accession>A0A561Q116</accession>
<gene>
    <name evidence="6" type="ORF">FHW37_1169</name>
</gene>
<keyword evidence="1" id="KW-0479">Metal-binding</keyword>
<dbReference type="InterPro" id="IPR050884">
    <property type="entry name" value="CNP_phosphodiesterase-III"/>
</dbReference>
<evidence type="ECO:0000256" key="2">
    <source>
        <dbReference type="ARBA" id="ARBA00022801"/>
    </source>
</evidence>
<dbReference type="GO" id="GO:0046872">
    <property type="term" value="F:metal ion binding"/>
    <property type="evidence" value="ECO:0007669"/>
    <property type="project" value="UniProtKB-KW"/>
</dbReference>
<evidence type="ECO:0000256" key="1">
    <source>
        <dbReference type="ARBA" id="ARBA00022723"/>
    </source>
</evidence>
<dbReference type="PANTHER" id="PTHR42988:SF2">
    <property type="entry name" value="CYCLIC NUCLEOTIDE PHOSPHODIESTERASE CBUA0032-RELATED"/>
    <property type="match status" value="1"/>
</dbReference>
<dbReference type="GO" id="GO:0016787">
    <property type="term" value="F:hydrolase activity"/>
    <property type="evidence" value="ECO:0007669"/>
    <property type="project" value="UniProtKB-KW"/>
</dbReference>
<dbReference type="AlphaFoldDB" id="A0A561Q116"/>
<evidence type="ECO:0000256" key="4">
    <source>
        <dbReference type="ARBA" id="ARBA00025742"/>
    </source>
</evidence>
<dbReference type="Pfam" id="PF00149">
    <property type="entry name" value="Metallophos"/>
    <property type="match status" value="1"/>
</dbReference>
<keyword evidence="2" id="KW-0378">Hydrolase</keyword>
<name>A0A561Q116_9HYPH</name>
<dbReference type="PANTHER" id="PTHR42988">
    <property type="entry name" value="PHOSPHOHYDROLASE"/>
    <property type="match status" value="1"/>
</dbReference>
<protein>
    <submittedName>
        <fullName evidence="6">Icc-related predicted phosphoesterase</fullName>
    </submittedName>
</protein>